<evidence type="ECO:0000256" key="1">
    <source>
        <dbReference type="SAM" id="MobiDB-lite"/>
    </source>
</evidence>
<feature type="region of interest" description="Disordered" evidence="1">
    <location>
        <begin position="29"/>
        <end position="61"/>
    </location>
</feature>
<gene>
    <name evidence="2" type="ORF">SFRICE_021944</name>
</gene>
<reference evidence="2" key="1">
    <citation type="submission" date="2016-07" db="EMBL/GenBank/DDBJ databases">
        <authorList>
            <person name="Bretaudeau A."/>
        </authorList>
    </citation>
    <scope>NUCLEOTIDE SEQUENCE</scope>
    <source>
        <strain evidence="2">Rice</strain>
        <tissue evidence="2">Whole body</tissue>
    </source>
</reference>
<dbReference type="EMBL" id="ODYU01005531">
    <property type="protein sequence ID" value="SOQ46471.1"/>
    <property type="molecule type" value="Genomic_DNA"/>
</dbReference>
<feature type="compositionally biased region" description="Basic and acidic residues" evidence="1">
    <location>
        <begin position="50"/>
        <end position="61"/>
    </location>
</feature>
<organism evidence="2">
    <name type="scientific">Spodoptera frugiperda</name>
    <name type="common">Fall armyworm</name>
    <dbReference type="NCBI Taxonomy" id="7108"/>
    <lineage>
        <taxon>Eukaryota</taxon>
        <taxon>Metazoa</taxon>
        <taxon>Ecdysozoa</taxon>
        <taxon>Arthropoda</taxon>
        <taxon>Hexapoda</taxon>
        <taxon>Insecta</taxon>
        <taxon>Pterygota</taxon>
        <taxon>Neoptera</taxon>
        <taxon>Endopterygota</taxon>
        <taxon>Lepidoptera</taxon>
        <taxon>Glossata</taxon>
        <taxon>Ditrysia</taxon>
        <taxon>Noctuoidea</taxon>
        <taxon>Noctuidae</taxon>
        <taxon>Amphipyrinae</taxon>
        <taxon>Spodoptera</taxon>
    </lineage>
</organism>
<name>A0A2H1W062_SPOFR</name>
<dbReference type="AlphaFoldDB" id="A0A2H1W062"/>
<accession>A0A2H1W062</accession>
<proteinExistence type="predicted"/>
<sequence>MNLLDLIQSCDVISNVLRYLKSGFEAYEEDSSGVRDRGVTSSHRKQGPVDSEHGSDDHDEKSFCDSKLVELYSINLVLKIESRSCDAAIVVTILPMRQHEREY</sequence>
<protein>
    <submittedName>
        <fullName evidence="2">SFRICE_021944</fullName>
    </submittedName>
</protein>
<evidence type="ECO:0000313" key="2">
    <source>
        <dbReference type="EMBL" id="SOQ46471.1"/>
    </source>
</evidence>